<dbReference type="GeneID" id="36623025"/>
<reference evidence="1 2" key="1">
    <citation type="submission" date="2016-07" db="EMBL/GenBank/DDBJ databases">
        <title>Multiple horizontal gene transfer events from other fungi enriched the ability of initially mycotrophic Trichoderma (Ascomycota) to feed on dead plant biomass.</title>
        <authorList>
            <consortium name="DOE Joint Genome Institute"/>
            <person name="Aerts A."/>
            <person name="Atanasova L."/>
            <person name="Chenthamara K."/>
            <person name="Zhang J."/>
            <person name="Grujic M."/>
            <person name="Henrissat B."/>
            <person name="Kuo A."/>
            <person name="Salamov A."/>
            <person name="Lipzen A."/>
            <person name="Labutti K."/>
            <person name="Barry K."/>
            <person name="Miao Y."/>
            <person name="Rahimi M.J."/>
            <person name="Shen Q."/>
            <person name="Grigoriev I.V."/>
            <person name="Kubicek C.P."/>
            <person name="Druzhinina I.S."/>
        </authorList>
    </citation>
    <scope>NUCLEOTIDE SEQUENCE [LARGE SCALE GENOMIC DNA]</scope>
    <source>
        <strain evidence="1 2">CBS 226.95</strain>
    </source>
</reference>
<keyword evidence="2" id="KW-1185">Reference proteome</keyword>
<evidence type="ECO:0000313" key="2">
    <source>
        <dbReference type="Proteomes" id="UP000241690"/>
    </source>
</evidence>
<protein>
    <submittedName>
        <fullName evidence="1">Uncharacterized protein</fullName>
    </submittedName>
</protein>
<evidence type="ECO:0000313" key="1">
    <source>
        <dbReference type="EMBL" id="PTB57683.1"/>
    </source>
</evidence>
<dbReference type="Proteomes" id="UP000241690">
    <property type="component" value="Unassembled WGS sequence"/>
</dbReference>
<accession>A0A2T4AKV6</accession>
<dbReference type="RefSeq" id="XP_024777360.1">
    <property type="nucleotide sequence ID" value="XM_024914460.1"/>
</dbReference>
<name>A0A2T4AKV6_TRIHA</name>
<proteinExistence type="predicted"/>
<sequence>MDLGPIHKVHITGLEVPSSWGLGSSLHLPPDHISIYSTARFTLHYFPLLPFLSSSSTLSSSSSSSSALSFIFIDKPSHSTPISRSSVVLPPSLHPLFTRQQEANPAHPPHTNPCCIESAV</sequence>
<dbReference type="AlphaFoldDB" id="A0A2T4AKV6"/>
<dbReference type="EMBL" id="KZ679677">
    <property type="protein sequence ID" value="PTB57683.1"/>
    <property type="molecule type" value="Genomic_DNA"/>
</dbReference>
<gene>
    <name evidence="1" type="ORF">M431DRAFT_347831</name>
</gene>
<organism evidence="1 2">
    <name type="scientific">Trichoderma harzianum CBS 226.95</name>
    <dbReference type="NCBI Taxonomy" id="983964"/>
    <lineage>
        <taxon>Eukaryota</taxon>
        <taxon>Fungi</taxon>
        <taxon>Dikarya</taxon>
        <taxon>Ascomycota</taxon>
        <taxon>Pezizomycotina</taxon>
        <taxon>Sordariomycetes</taxon>
        <taxon>Hypocreomycetidae</taxon>
        <taxon>Hypocreales</taxon>
        <taxon>Hypocreaceae</taxon>
        <taxon>Trichoderma</taxon>
    </lineage>
</organism>